<dbReference type="Proteomes" id="UP001500466">
    <property type="component" value="Unassembled WGS sequence"/>
</dbReference>
<dbReference type="PROSITE" id="PS51747">
    <property type="entry name" value="CYT_DCMP_DEAMINASES_2"/>
    <property type="match status" value="1"/>
</dbReference>
<dbReference type="RefSeq" id="WP_345677668.1">
    <property type="nucleotide sequence ID" value="NZ_BAABHS010000017.1"/>
</dbReference>
<dbReference type="InterPro" id="IPR016192">
    <property type="entry name" value="APOBEC/CMP_deaminase_Zn-bd"/>
</dbReference>
<dbReference type="SUPFAM" id="SSF53927">
    <property type="entry name" value="Cytidine deaminase-like"/>
    <property type="match status" value="1"/>
</dbReference>
<dbReference type="InterPro" id="IPR016193">
    <property type="entry name" value="Cytidine_deaminase-like"/>
</dbReference>
<comment type="caution">
    <text evidence="4">The sequence shown here is derived from an EMBL/GenBank/DDBJ whole genome shotgun (WGS) entry which is preliminary data.</text>
</comment>
<dbReference type="EMBL" id="BAABHS010000017">
    <property type="protein sequence ID" value="GAA4975251.1"/>
    <property type="molecule type" value="Genomic_DNA"/>
</dbReference>
<keyword evidence="2" id="KW-0862">Zinc</keyword>
<protein>
    <submittedName>
        <fullName evidence="4">Nucleoside deaminase</fullName>
    </submittedName>
</protein>
<dbReference type="Pfam" id="PF00383">
    <property type="entry name" value="dCMP_cyt_deam_1"/>
    <property type="match status" value="1"/>
</dbReference>
<reference evidence="5" key="1">
    <citation type="journal article" date="2019" name="Int. J. Syst. Evol. Microbiol.">
        <title>The Global Catalogue of Microorganisms (GCM) 10K type strain sequencing project: providing services to taxonomists for standard genome sequencing and annotation.</title>
        <authorList>
            <consortium name="The Broad Institute Genomics Platform"/>
            <consortium name="The Broad Institute Genome Sequencing Center for Infectious Disease"/>
            <person name="Wu L."/>
            <person name="Ma J."/>
        </authorList>
    </citation>
    <scope>NUCLEOTIDE SEQUENCE [LARGE SCALE GENOMIC DNA]</scope>
    <source>
        <strain evidence="5">JCM 17986</strain>
    </source>
</reference>
<accession>A0ABP9HP97</accession>
<dbReference type="PANTHER" id="PTHR11079">
    <property type="entry name" value="CYTOSINE DEAMINASE FAMILY MEMBER"/>
    <property type="match status" value="1"/>
</dbReference>
<proteinExistence type="predicted"/>
<keyword evidence="5" id="KW-1185">Reference proteome</keyword>
<evidence type="ECO:0000313" key="4">
    <source>
        <dbReference type="EMBL" id="GAA4975251.1"/>
    </source>
</evidence>
<sequence>MVDGFLTAIDRTHLSRAVELAAEARDGGNHPFGAVLAGADGDVLAAARNSVGTTGDVSGHAETNLVRIATTRVDAALLPGSTLYTSCEPCAMCSGAIYWSGIGRVVFALSEADLYILTGDDARNPTLKLPCRTVFAAGSRPITVVGPVDVPGMRDVHKGFWH</sequence>
<feature type="domain" description="CMP/dCMP-type deaminase" evidence="3">
    <location>
        <begin position="8"/>
        <end position="129"/>
    </location>
</feature>
<dbReference type="PROSITE" id="PS00903">
    <property type="entry name" value="CYT_DCMP_DEAMINASES_1"/>
    <property type="match status" value="1"/>
</dbReference>
<keyword evidence="1" id="KW-0479">Metal-binding</keyword>
<dbReference type="InterPro" id="IPR002125">
    <property type="entry name" value="CMP_dCMP_dom"/>
</dbReference>
<dbReference type="CDD" id="cd01285">
    <property type="entry name" value="nucleoside_deaminase"/>
    <property type="match status" value="1"/>
</dbReference>
<gene>
    <name evidence="4" type="ORF">GCM10023205_47640</name>
</gene>
<dbReference type="Gene3D" id="3.40.140.10">
    <property type="entry name" value="Cytidine Deaminase, domain 2"/>
    <property type="match status" value="1"/>
</dbReference>
<evidence type="ECO:0000256" key="1">
    <source>
        <dbReference type="ARBA" id="ARBA00022723"/>
    </source>
</evidence>
<evidence type="ECO:0000259" key="3">
    <source>
        <dbReference type="PROSITE" id="PS51747"/>
    </source>
</evidence>
<dbReference type="PANTHER" id="PTHR11079:SF162">
    <property type="entry name" value="RIBOFLAVIN BIOSYNTHESIS PROTEIN PYRD, CHLOROPLASTIC"/>
    <property type="match status" value="1"/>
</dbReference>
<organism evidence="4 5">
    <name type="scientific">Yinghuangia aomiensis</name>
    <dbReference type="NCBI Taxonomy" id="676205"/>
    <lineage>
        <taxon>Bacteria</taxon>
        <taxon>Bacillati</taxon>
        <taxon>Actinomycetota</taxon>
        <taxon>Actinomycetes</taxon>
        <taxon>Kitasatosporales</taxon>
        <taxon>Streptomycetaceae</taxon>
        <taxon>Yinghuangia</taxon>
    </lineage>
</organism>
<evidence type="ECO:0000256" key="2">
    <source>
        <dbReference type="ARBA" id="ARBA00022833"/>
    </source>
</evidence>
<evidence type="ECO:0000313" key="5">
    <source>
        <dbReference type="Proteomes" id="UP001500466"/>
    </source>
</evidence>
<name>A0ABP9HP97_9ACTN</name>